<dbReference type="Proteomes" id="UP000826651">
    <property type="component" value="Unassembled WGS sequence"/>
</dbReference>
<gene>
    <name evidence="3" type="primary">ku</name>
    <name evidence="7" type="ORF">KCQ71_04435</name>
</gene>
<evidence type="ECO:0000256" key="1">
    <source>
        <dbReference type="ARBA" id="ARBA00023125"/>
    </source>
</evidence>
<comment type="similarity">
    <text evidence="3">Belongs to the prokaryotic Ku family.</text>
</comment>
<feature type="domain" description="Ku" evidence="5">
    <location>
        <begin position="53"/>
        <end position="183"/>
    </location>
</feature>
<dbReference type="Pfam" id="PF02735">
    <property type="entry name" value="Ku"/>
    <property type="match status" value="1"/>
</dbReference>
<evidence type="ECO:0000256" key="2">
    <source>
        <dbReference type="ARBA" id="ARBA00023172"/>
    </source>
</evidence>
<keyword evidence="1 3" id="KW-0238">DNA-binding</keyword>
<dbReference type="EMBL" id="JAGSHT010000003">
    <property type="protein sequence ID" value="MBZ2195386.1"/>
    <property type="molecule type" value="Genomic_DNA"/>
</dbReference>
<evidence type="ECO:0000256" key="4">
    <source>
        <dbReference type="SAM" id="MobiDB-lite"/>
    </source>
</evidence>
<evidence type="ECO:0000259" key="5">
    <source>
        <dbReference type="SMART" id="SM00559"/>
    </source>
</evidence>
<dbReference type="PANTHER" id="PTHR41251:SF1">
    <property type="entry name" value="NON-HOMOLOGOUS END JOINING PROTEIN KU"/>
    <property type="match status" value="1"/>
</dbReference>
<evidence type="ECO:0000259" key="6">
    <source>
        <dbReference type="SMART" id="SM00959"/>
    </source>
</evidence>
<keyword evidence="2 3" id="KW-0233">DNA recombination</keyword>
<comment type="function">
    <text evidence="3">With LigD forms a non-homologous end joining (NHEJ) DNA repair enzyme, which repairs dsDNA breaks with reduced fidelity. Binds linear dsDNA with 5'- and 3'- overhangs but not closed circular dsDNA nor ssDNA. Recruits and stimulates the ligase activity of LigD.</text>
</comment>
<dbReference type="Pfam" id="PF07498">
    <property type="entry name" value="Rho_N"/>
    <property type="match status" value="1"/>
</dbReference>
<dbReference type="InterPro" id="IPR016194">
    <property type="entry name" value="SPOC-like_C_dom_sf"/>
</dbReference>
<dbReference type="InterPro" id="IPR036269">
    <property type="entry name" value="Rho_N_sf"/>
</dbReference>
<dbReference type="Gene3D" id="2.40.290.10">
    <property type="match status" value="1"/>
</dbReference>
<keyword evidence="3" id="KW-0234">DNA repair</keyword>
<evidence type="ECO:0000313" key="7">
    <source>
        <dbReference type="EMBL" id="MBZ2195386.1"/>
    </source>
</evidence>
<dbReference type="HAMAP" id="MF_01875">
    <property type="entry name" value="Prokaryotic_Ku"/>
    <property type="match status" value="1"/>
</dbReference>
<reference evidence="7 8" key="1">
    <citation type="submission" date="2021-04" db="EMBL/GenBank/DDBJ databases">
        <title>Ruania sp. nov., isolated from sandy soil of mangrove forest.</title>
        <authorList>
            <person name="Ge X."/>
            <person name="Huang R."/>
            <person name="Liu W."/>
        </authorList>
    </citation>
    <scope>NUCLEOTIDE SEQUENCE [LARGE SCALE GENOMIC DNA]</scope>
    <source>
        <strain evidence="7 8">N2-46</strain>
    </source>
</reference>
<dbReference type="InterPro" id="IPR011112">
    <property type="entry name" value="Rho-like_N"/>
</dbReference>
<dbReference type="SMART" id="SM00959">
    <property type="entry name" value="Rho_N"/>
    <property type="match status" value="1"/>
</dbReference>
<feature type="region of interest" description="Disordered" evidence="4">
    <location>
        <begin position="258"/>
        <end position="292"/>
    </location>
</feature>
<dbReference type="Gene3D" id="1.10.720.10">
    <property type="match status" value="1"/>
</dbReference>
<name>A0ABS7S7Y9_9MICO</name>
<dbReference type="SUPFAM" id="SSF100939">
    <property type="entry name" value="SPOC domain-like"/>
    <property type="match status" value="1"/>
</dbReference>
<proteinExistence type="inferred from homology"/>
<dbReference type="NCBIfam" id="TIGR02772">
    <property type="entry name" value="Ku_bact"/>
    <property type="match status" value="1"/>
</dbReference>
<comment type="subunit">
    <text evidence="3">Homodimer. Interacts with LigD.</text>
</comment>
<dbReference type="InterPro" id="IPR006164">
    <property type="entry name" value="DNA_bd_Ku70/Ku80"/>
</dbReference>
<dbReference type="RefSeq" id="WP_223403239.1">
    <property type="nucleotide sequence ID" value="NZ_JAGSHT010000003.1"/>
</dbReference>
<evidence type="ECO:0000256" key="3">
    <source>
        <dbReference type="HAMAP-Rule" id="MF_01875"/>
    </source>
</evidence>
<dbReference type="CDD" id="cd00789">
    <property type="entry name" value="KU_like"/>
    <property type="match status" value="1"/>
</dbReference>
<dbReference type="SMART" id="SM00559">
    <property type="entry name" value="Ku78"/>
    <property type="match status" value="1"/>
</dbReference>
<dbReference type="PIRSF" id="PIRSF006493">
    <property type="entry name" value="Prok_Ku"/>
    <property type="match status" value="1"/>
</dbReference>
<feature type="domain" description="Rho termination factor-like N-terminal" evidence="6">
    <location>
        <begin position="286"/>
        <end position="328"/>
    </location>
</feature>
<accession>A0ABS7S7Y9</accession>
<evidence type="ECO:0000313" key="8">
    <source>
        <dbReference type="Proteomes" id="UP000826651"/>
    </source>
</evidence>
<organism evidence="7 8">
    <name type="scientific">Occultella gossypii</name>
    <dbReference type="NCBI Taxonomy" id="2800820"/>
    <lineage>
        <taxon>Bacteria</taxon>
        <taxon>Bacillati</taxon>
        <taxon>Actinomycetota</taxon>
        <taxon>Actinomycetes</taxon>
        <taxon>Micrococcales</taxon>
        <taxon>Ruaniaceae</taxon>
        <taxon>Occultella</taxon>
    </lineage>
</organism>
<keyword evidence="3" id="KW-0227">DNA damage</keyword>
<dbReference type="SUPFAM" id="SSF68912">
    <property type="entry name" value="Rho N-terminal domain-like"/>
    <property type="match status" value="1"/>
</dbReference>
<dbReference type="PANTHER" id="PTHR41251">
    <property type="entry name" value="NON-HOMOLOGOUS END JOINING PROTEIN KU"/>
    <property type="match status" value="1"/>
</dbReference>
<comment type="caution">
    <text evidence="7">The sequence shown here is derived from an EMBL/GenBank/DDBJ whole genome shotgun (WGS) entry which is preliminary data.</text>
</comment>
<keyword evidence="8" id="KW-1185">Reference proteome</keyword>
<dbReference type="InterPro" id="IPR009187">
    <property type="entry name" value="Prok_Ku"/>
</dbReference>
<protein>
    <recommendedName>
        <fullName evidence="3">Non-homologous end joining protein Ku</fullName>
    </recommendedName>
</protein>
<sequence length="331" mass="36825">MARSIWTGALAFGLVNVPVGLYSATEDKTIHFRQFAKGTSSRIRYKRVNEDTGREVDYDDIVKGYELDNGEYVLLDPDELDEIAPGRSRTIDITDFVDAEDIDPIHYQKTYYLAPANEAAERAYRLLTAAMEKTDRIAVANFVMRSKQYLAAVRPHNGVLTLETMFFADEIRDPKSELPRVPAARKPGDKDLKMATSLIESMTSKWDPENYVDTYREKVLDLVQAKAKGEGIVTVSDAEDDEGGGVIDLMEALRKSVEASRQHKAGNRHQAGGLERKSTTSSDAPDVSAKSKKELYDLAKDYGVDGRSQMTKDELADAITEAAKTQKKKAS</sequence>